<dbReference type="HOGENOM" id="CLU_2642879_0_0_1"/>
<protein>
    <submittedName>
        <fullName evidence="2">Uncharacterized protein</fullName>
    </submittedName>
</protein>
<dbReference type="PaxDb" id="4113-PGSC0003DMT400086097"/>
<reference evidence="2" key="2">
    <citation type="submission" date="2015-06" db="UniProtKB">
        <authorList>
            <consortium name="EnsemblPlants"/>
        </authorList>
    </citation>
    <scope>IDENTIFICATION</scope>
    <source>
        <strain evidence="2">DM1-3 516 R44</strain>
    </source>
</reference>
<evidence type="ECO:0000313" key="3">
    <source>
        <dbReference type="Proteomes" id="UP000011115"/>
    </source>
</evidence>
<feature type="region of interest" description="Disordered" evidence="1">
    <location>
        <begin position="32"/>
        <end position="51"/>
    </location>
</feature>
<dbReference type="Gramene" id="PGSC0003DMT400086097">
    <property type="protein sequence ID" value="PGSC0003DMT400086097"/>
    <property type="gene ID" value="PGSC0003DMG400035668"/>
</dbReference>
<organism evidence="2 3">
    <name type="scientific">Solanum tuberosum</name>
    <name type="common">Potato</name>
    <dbReference type="NCBI Taxonomy" id="4113"/>
    <lineage>
        <taxon>Eukaryota</taxon>
        <taxon>Viridiplantae</taxon>
        <taxon>Streptophyta</taxon>
        <taxon>Embryophyta</taxon>
        <taxon>Tracheophyta</taxon>
        <taxon>Spermatophyta</taxon>
        <taxon>Magnoliopsida</taxon>
        <taxon>eudicotyledons</taxon>
        <taxon>Gunneridae</taxon>
        <taxon>Pentapetalae</taxon>
        <taxon>asterids</taxon>
        <taxon>lamiids</taxon>
        <taxon>Solanales</taxon>
        <taxon>Solanaceae</taxon>
        <taxon>Solanoideae</taxon>
        <taxon>Solaneae</taxon>
        <taxon>Solanum</taxon>
    </lineage>
</organism>
<evidence type="ECO:0000256" key="1">
    <source>
        <dbReference type="SAM" id="MobiDB-lite"/>
    </source>
</evidence>
<reference evidence="3" key="1">
    <citation type="journal article" date="2011" name="Nature">
        <title>Genome sequence and analysis of the tuber crop potato.</title>
        <authorList>
            <consortium name="The Potato Genome Sequencing Consortium"/>
        </authorList>
    </citation>
    <scope>NUCLEOTIDE SEQUENCE [LARGE SCALE GENOMIC DNA]</scope>
    <source>
        <strain evidence="3">cv. DM1-3 516 R44</strain>
    </source>
</reference>
<dbReference type="AlphaFoldDB" id="M1DAZ5"/>
<dbReference type="InParanoid" id="M1DAZ5"/>
<dbReference type="Proteomes" id="UP000011115">
    <property type="component" value="Unassembled WGS sequence"/>
</dbReference>
<dbReference type="EnsemblPlants" id="PGSC0003DMT400086097">
    <property type="protein sequence ID" value="PGSC0003DMT400086097"/>
    <property type="gene ID" value="PGSC0003DMG400035668"/>
</dbReference>
<name>M1DAZ5_SOLTU</name>
<sequence>MRERAKGPRLPKSPKALPIMPRKPSRLVVVTTPHGETRGGSDKPLPQGPREGLRQVACNTARGTPREDALGLWVKVT</sequence>
<proteinExistence type="predicted"/>
<keyword evidence="3" id="KW-1185">Reference proteome</keyword>
<evidence type="ECO:0000313" key="2">
    <source>
        <dbReference type="EnsemblPlants" id="PGSC0003DMT400086097"/>
    </source>
</evidence>
<accession>M1DAZ5</accession>
<feature type="region of interest" description="Disordered" evidence="1">
    <location>
        <begin position="1"/>
        <end position="26"/>
    </location>
</feature>